<comment type="caution">
    <text evidence="1">The sequence shown here is derived from an EMBL/GenBank/DDBJ whole genome shotgun (WGS) entry which is preliminary data.</text>
</comment>
<gene>
    <name evidence="1" type="ORF">NDU88_002106</name>
</gene>
<proteinExistence type="predicted"/>
<reference evidence="1" key="1">
    <citation type="journal article" date="2022" name="bioRxiv">
        <title>Sequencing and chromosome-scale assembly of the giantPleurodeles waltlgenome.</title>
        <authorList>
            <person name="Brown T."/>
            <person name="Elewa A."/>
            <person name="Iarovenko S."/>
            <person name="Subramanian E."/>
            <person name="Araus A.J."/>
            <person name="Petzold A."/>
            <person name="Susuki M."/>
            <person name="Suzuki K.-i.T."/>
            <person name="Hayashi T."/>
            <person name="Toyoda A."/>
            <person name="Oliveira C."/>
            <person name="Osipova E."/>
            <person name="Leigh N.D."/>
            <person name="Simon A."/>
            <person name="Yun M.H."/>
        </authorList>
    </citation>
    <scope>NUCLEOTIDE SEQUENCE</scope>
    <source>
        <strain evidence="1">20211129_DDA</strain>
        <tissue evidence="1">Liver</tissue>
    </source>
</reference>
<organism evidence="1 2">
    <name type="scientific">Pleurodeles waltl</name>
    <name type="common">Iberian ribbed newt</name>
    <dbReference type="NCBI Taxonomy" id="8319"/>
    <lineage>
        <taxon>Eukaryota</taxon>
        <taxon>Metazoa</taxon>
        <taxon>Chordata</taxon>
        <taxon>Craniata</taxon>
        <taxon>Vertebrata</taxon>
        <taxon>Euteleostomi</taxon>
        <taxon>Amphibia</taxon>
        <taxon>Batrachia</taxon>
        <taxon>Caudata</taxon>
        <taxon>Salamandroidea</taxon>
        <taxon>Salamandridae</taxon>
        <taxon>Pleurodelinae</taxon>
        <taxon>Pleurodeles</taxon>
    </lineage>
</organism>
<dbReference type="EMBL" id="JANPWB010000010">
    <property type="protein sequence ID" value="KAJ1135668.1"/>
    <property type="molecule type" value="Genomic_DNA"/>
</dbReference>
<dbReference type="Proteomes" id="UP001066276">
    <property type="component" value="Chromosome 6"/>
</dbReference>
<evidence type="ECO:0000313" key="1">
    <source>
        <dbReference type="EMBL" id="KAJ1135668.1"/>
    </source>
</evidence>
<evidence type="ECO:0008006" key="3">
    <source>
        <dbReference type="Google" id="ProtNLM"/>
    </source>
</evidence>
<name>A0AAV7Q5S3_PLEWA</name>
<protein>
    <recommendedName>
        <fullName evidence="3">Secreted protein</fullName>
    </recommendedName>
</protein>
<dbReference type="AlphaFoldDB" id="A0AAV7Q5S3"/>
<evidence type="ECO:0000313" key="2">
    <source>
        <dbReference type="Proteomes" id="UP001066276"/>
    </source>
</evidence>
<accession>A0AAV7Q5S3</accession>
<sequence length="93" mass="10181">MPLLRNEGRAARRMCAGGVTVFTALTLSSRERGASDCRSRPKLQALASGRAVSRKNWTIVVRDQRTLTTIGSSLATSWPRPGLRDTWGPAWAL</sequence>
<keyword evidence="2" id="KW-1185">Reference proteome</keyword>